<proteinExistence type="inferred from homology"/>
<comment type="similarity">
    <text evidence="1">Belongs to the C/M/P thioester hydrolase family.</text>
</comment>
<accession>A0A915PTB8</accession>
<dbReference type="Proteomes" id="UP000887581">
    <property type="component" value="Unplaced"/>
</dbReference>
<dbReference type="InterPro" id="IPR042171">
    <property type="entry name" value="Acyl-CoA_hotdog"/>
</dbReference>
<dbReference type="WBParaSite" id="sdigi.contig3.g435.t1">
    <property type="protein sequence ID" value="sdigi.contig3.g435.t1"/>
    <property type="gene ID" value="sdigi.contig3.g435"/>
</dbReference>
<evidence type="ECO:0000313" key="4">
    <source>
        <dbReference type="WBParaSite" id="sdigi.contig3.g435.t1"/>
    </source>
</evidence>
<dbReference type="GO" id="GO:0005782">
    <property type="term" value="C:peroxisomal matrix"/>
    <property type="evidence" value="ECO:0007669"/>
    <property type="project" value="UniProtKB-SubCell"/>
</dbReference>
<dbReference type="InterPro" id="IPR049450">
    <property type="entry name" value="ACOT8-like_C"/>
</dbReference>
<dbReference type="InterPro" id="IPR029069">
    <property type="entry name" value="HotDog_dom_sf"/>
</dbReference>
<dbReference type="GO" id="GO:0047617">
    <property type="term" value="F:fatty acyl-CoA hydrolase activity"/>
    <property type="evidence" value="ECO:0007669"/>
    <property type="project" value="InterPro"/>
</dbReference>
<dbReference type="PANTHER" id="PTHR11066:SF34">
    <property type="entry name" value="ACYL-COENZYME A THIOESTERASE 8"/>
    <property type="match status" value="1"/>
</dbReference>
<keyword evidence="3" id="KW-1185">Reference proteome</keyword>
<dbReference type="GO" id="GO:0009062">
    <property type="term" value="P:fatty acid catabolic process"/>
    <property type="evidence" value="ECO:0007669"/>
    <property type="project" value="TreeGrafter"/>
</dbReference>
<dbReference type="SUPFAM" id="SSF54637">
    <property type="entry name" value="Thioesterase/thiol ester dehydrase-isomerase"/>
    <property type="match status" value="2"/>
</dbReference>
<reference evidence="4" key="1">
    <citation type="submission" date="2022-11" db="UniProtKB">
        <authorList>
            <consortium name="WormBaseParasite"/>
        </authorList>
    </citation>
    <scope>IDENTIFICATION</scope>
</reference>
<name>A0A915PTB8_9BILA</name>
<organism evidence="3 4">
    <name type="scientific">Setaria digitata</name>
    <dbReference type="NCBI Taxonomy" id="48799"/>
    <lineage>
        <taxon>Eukaryota</taxon>
        <taxon>Metazoa</taxon>
        <taxon>Ecdysozoa</taxon>
        <taxon>Nematoda</taxon>
        <taxon>Chromadorea</taxon>
        <taxon>Rhabditida</taxon>
        <taxon>Spirurina</taxon>
        <taxon>Spiruromorpha</taxon>
        <taxon>Filarioidea</taxon>
        <taxon>Setariidae</taxon>
        <taxon>Setaria</taxon>
    </lineage>
</organism>
<evidence type="ECO:0000256" key="1">
    <source>
        <dbReference type="ARBA" id="ARBA00006538"/>
    </source>
</evidence>
<dbReference type="PANTHER" id="PTHR11066">
    <property type="entry name" value="ACYL-COA THIOESTERASE"/>
    <property type="match status" value="1"/>
</dbReference>
<dbReference type="Pfam" id="PF20789">
    <property type="entry name" value="4HBT_3C"/>
    <property type="match status" value="1"/>
</dbReference>
<feature type="domain" description="Acyl-CoA thioesterase-like C-terminal" evidence="2">
    <location>
        <begin position="187"/>
        <end position="294"/>
    </location>
</feature>
<evidence type="ECO:0000313" key="3">
    <source>
        <dbReference type="Proteomes" id="UP000887581"/>
    </source>
</evidence>
<sequence length="307" mass="34582">MSSLMDVENLFDLEKMDANTYRHTKCKSTDLTIPNGLIVSRAIAAAIKNAPAKMAISSCHTYFCKKVVGSGSLAYQTDDIYTRDDLCAREVKVLQSGKLVVKSQVLFHEVSRESIAHQCHMPVTPMPDFCNVLSEAVKQLLENDNEKVFPLSLEIREFANTVLLNPINDIFDVRVVDADSFAAATMKGFYTKIWAKAKKKVGENPNHHKLLATYFIETTLLPSMLRYHISRGFSPTELEPLDFCLWIHSNDINSNEWLLCENHFSIAKCGRAFIQHHLWTVTGNLLMTATSEAIIKGIFMERESSSS</sequence>
<dbReference type="InterPro" id="IPR003703">
    <property type="entry name" value="Acyl_CoA_thio"/>
</dbReference>
<evidence type="ECO:0000259" key="2">
    <source>
        <dbReference type="Pfam" id="PF20789"/>
    </source>
</evidence>
<dbReference type="AlphaFoldDB" id="A0A915PTB8"/>
<dbReference type="CDD" id="cd03444">
    <property type="entry name" value="Thioesterase_II_repeat1"/>
    <property type="match status" value="1"/>
</dbReference>
<dbReference type="Gene3D" id="2.40.160.210">
    <property type="entry name" value="Acyl-CoA thioesterase, double hotdog domain"/>
    <property type="match status" value="1"/>
</dbReference>
<protein>
    <submittedName>
        <fullName evidence="4">Acyl-CoA thioesterase II domain-containing protein</fullName>
    </submittedName>
</protein>
<dbReference type="GO" id="GO:0006637">
    <property type="term" value="P:acyl-CoA metabolic process"/>
    <property type="evidence" value="ECO:0007669"/>
    <property type="project" value="InterPro"/>
</dbReference>